<dbReference type="Proteomes" id="UP000827976">
    <property type="component" value="Chromosome 11"/>
</dbReference>
<protein>
    <submittedName>
        <fullName evidence="1">CCCH zinc finger domain-containing protein</fullName>
    </submittedName>
</protein>
<proteinExistence type="predicted"/>
<reference evidence="2" key="1">
    <citation type="journal article" date="2022" name="Nat. Commun.">
        <title>Chromosome evolution and the genetic basis of agronomically important traits in greater yam.</title>
        <authorList>
            <person name="Bredeson J.V."/>
            <person name="Lyons J.B."/>
            <person name="Oniyinde I.O."/>
            <person name="Okereke N.R."/>
            <person name="Kolade O."/>
            <person name="Nnabue I."/>
            <person name="Nwadili C.O."/>
            <person name="Hribova E."/>
            <person name="Parker M."/>
            <person name="Nwogha J."/>
            <person name="Shu S."/>
            <person name="Carlson J."/>
            <person name="Kariba R."/>
            <person name="Muthemba S."/>
            <person name="Knop K."/>
            <person name="Barton G.J."/>
            <person name="Sherwood A.V."/>
            <person name="Lopez-Montes A."/>
            <person name="Asiedu R."/>
            <person name="Jamnadass R."/>
            <person name="Muchugi A."/>
            <person name="Goodstein D."/>
            <person name="Egesi C.N."/>
            <person name="Featherston J."/>
            <person name="Asfaw A."/>
            <person name="Simpson G.G."/>
            <person name="Dolezel J."/>
            <person name="Hendre P.S."/>
            <person name="Van Deynze A."/>
            <person name="Kumar P.L."/>
            <person name="Obidiegwu J.E."/>
            <person name="Bhattacharjee R."/>
            <person name="Rokhsar D.S."/>
        </authorList>
    </citation>
    <scope>NUCLEOTIDE SEQUENCE [LARGE SCALE GENOMIC DNA]</scope>
    <source>
        <strain evidence="2">cv. TDa95/00328</strain>
    </source>
</reference>
<gene>
    <name evidence="1" type="ORF">IHE45_11G020400</name>
</gene>
<keyword evidence="2" id="KW-1185">Reference proteome</keyword>
<dbReference type="EMBL" id="CM037021">
    <property type="protein sequence ID" value="KAH7668587.1"/>
    <property type="molecule type" value="Genomic_DNA"/>
</dbReference>
<evidence type="ECO:0000313" key="1">
    <source>
        <dbReference type="EMBL" id="KAH7668587.1"/>
    </source>
</evidence>
<organism evidence="1 2">
    <name type="scientific">Dioscorea alata</name>
    <name type="common">Purple yam</name>
    <dbReference type="NCBI Taxonomy" id="55571"/>
    <lineage>
        <taxon>Eukaryota</taxon>
        <taxon>Viridiplantae</taxon>
        <taxon>Streptophyta</taxon>
        <taxon>Embryophyta</taxon>
        <taxon>Tracheophyta</taxon>
        <taxon>Spermatophyta</taxon>
        <taxon>Magnoliopsida</taxon>
        <taxon>Liliopsida</taxon>
        <taxon>Dioscoreales</taxon>
        <taxon>Dioscoreaceae</taxon>
        <taxon>Dioscorea</taxon>
    </lineage>
</organism>
<name>A0ACB7V589_DIOAL</name>
<comment type="caution">
    <text evidence="1">The sequence shown here is derived from an EMBL/GenBank/DDBJ whole genome shotgun (WGS) entry which is preliminary data.</text>
</comment>
<accession>A0ACB7V589</accession>
<evidence type="ECO:0000313" key="2">
    <source>
        <dbReference type="Proteomes" id="UP000827976"/>
    </source>
</evidence>
<sequence length="234" mass="26837">MNNKDNDGNQKNSQMPMYFRLQRNSGNTMVTVGQELDEFLMYDYKIQQCSMSRSHDWMSCPFVHKNEKAKRRDPRKVPYVGIACPNFKLHNQCPRGQNCQYAHGAFELWLHPSRYRTRLCGDGVLCLRRICFFAHSENQLRPVVYNDECFLHHHPNNSFRGLDRNVPTSFSSAPVMRPRMMAEAPRVTTTSATTTVASATGSINALQNRDVASASMEEEELDLPDISWVIDLVS</sequence>